<proteinExistence type="predicted"/>
<dbReference type="GeneID" id="80019550"/>
<dbReference type="EMBL" id="MN234170">
    <property type="protein sequence ID" value="QFG08925.1"/>
    <property type="molecule type" value="Genomic_DNA"/>
</dbReference>
<name>A0A5J6TE95_9CAUD</name>
<dbReference type="KEGG" id="vg:80019550"/>
<accession>A0A5J6TE95</accession>
<evidence type="ECO:0000313" key="3">
    <source>
        <dbReference type="Proteomes" id="UP000326279"/>
    </source>
</evidence>
<evidence type="ECO:0000313" key="2">
    <source>
        <dbReference type="EMBL" id="QFG08925.1"/>
    </source>
</evidence>
<keyword evidence="3" id="KW-1185">Reference proteome</keyword>
<feature type="compositionally biased region" description="Basic and acidic residues" evidence="1">
    <location>
        <begin position="11"/>
        <end position="21"/>
    </location>
</feature>
<reference evidence="2 3" key="1">
    <citation type="submission" date="2019-07" db="EMBL/GenBank/DDBJ databases">
        <authorList>
            <person name="Garlena R.A."/>
            <person name="Russell D.A."/>
            <person name="Pope W.H."/>
            <person name="Jacobs-Sera D."/>
            <person name="Hatfull G.F."/>
        </authorList>
    </citation>
    <scope>NUCLEOTIDE SEQUENCE [LARGE SCALE GENOMIC DNA]</scope>
</reference>
<dbReference type="Proteomes" id="UP000326279">
    <property type="component" value="Segment"/>
</dbReference>
<dbReference type="RefSeq" id="YP_010754949.1">
    <property type="nucleotide sequence ID" value="NC_073465.1"/>
</dbReference>
<feature type="region of interest" description="Disordered" evidence="1">
    <location>
        <begin position="1"/>
        <end position="25"/>
    </location>
</feature>
<sequence>MCDLGPFCSHRGGDRGKREPSDSDGLGCLENVYHHEDAEPESDPVQLAGDRLPLSRSWTLDESGSTGCATCDGGGCRDCID</sequence>
<gene>
    <name evidence="2" type="primary">77</name>
    <name evidence="2" type="ORF">PBI_MALAGASYROSE_77</name>
</gene>
<protein>
    <submittedName>
        <fullName evidence="2">Uncharacterized protein</fullName>
    </submittedName>
</protein>
<evidence type="ECO:0000256" key="1">
    <source>
        <dbReference type="SAM" id="MobiDB-lite"/>
    </source>
</evidence>
<organism evidence="2 3">
    <name type="scientific">Mycobacterium phage MalagasyRose</name>
    <dbReference type="NCBI Taxonomy" id="2599870"/>
    <lineage>
        <taxon>Viruses</taxon>
        <taxon>Duplodnaviria</taxon>
        <taxon>Heunggongvirae</taxon>
        <taxon>Uroviricota</taxon>
        <taxon>Caudoviricetes</taxon>
        <taxon>Malagasyrosevirus</taxon>
        <taxon>Malagasyrosevirus malagasyrose</taxon>
    </lineage>
</organism>